<sequence>MELNEDHGKTDEYSMRLERSPPSTVSLGSTSSRPVYGLQEYPASSVHDVHRNKDSEENDYAETLANHIIKHSTAHLKVNTTSNYAECHILPIVPNPNDDDDECQECKIYKEKLGKPKARKKTSSYLLKHQSAVVYGRNLIEISQFN</sequence>
<feature type="region of interest" description="Disordered" evidence="1">
    <location>
        <begin position="1"/>
        <end position="36"/>
    </location>
</feature>
<feature type="compositionally biased region" description="Basic and acidic residues" evidence="1">
    <location>
        <begin position="1"/>
        <end position="19"/>
    </location>
</feature>
<reference evidence="2 3" key="1">
    <citation type="submission" date="2023-08" db="EMBL/GenBank/DDBJ databases">
        <title>A Necator americanus chromosomal reference genome.</title>
        <authorList>
            <person name="Ilik V."/>
            <person name="Petrzelkova K.J."/>
            <person name="Pardy F."/>
            <person name="Fuh T."/>
            <person name="Niatou-Singa F.S."/>
            <person name="Gouil Q."/>
            <person name="Baker L."/>
            <person name="Ritchie M.E."/>
            <person name="Jex A.R."/>
            <person name="Gazzola D."/>
            <person name="Li H."/>
            <person name="Toshio Fujiwara R."/>
            <person name="Zhan B."/>
            <person name="Aroian R.V."/>
            <person name="Pafco B."/>
            <person name="Schwarz E.M."/>
        </authorList>
    </citation>
    <scope>NUCLEOTIDE SEQUENCE [LARGE SCALE GENOMIC DNA]</scope>
    <source>
        <strain evidence="2 3">Aroian</strain>
        <tissue evidence="2">Whole animal</tissue>
    </source>
</reference>
<comment type="caution">
    <text evidence="2">The sequence shown here is derived from an EMBL/GenBank/DDBJ whole genome shotgun (WGS) entry which is preliminary data.</text>
</comment>
<gene>
    <name evidence="2" type="primary">Necator_chrI.g4194</name>
    <name evidence="2" type="ORF">RB195_008065</name>
</gene>
<evidence type="ECO:0000256" key="1">
    <source>
        <dbReference type="SAM" id="MobiDB-lite"/>
    </source>
</evidence>
<organism evidence="2 3">
    <name type="scientific">Necator americanus</name>
    <name type="common">Human hookworm</name>
    <dbReference type="NCBI Taxonomy" id="51031"/>
    <lineage>
        <taxon>Eukaryota</taxon>
        <taxon>Metazoa</taxon>
        <taxon>Ecdysozoa</taxon>
        <taxon>Nematoda</taxon>
        <taxon>Chromadorea</taxon>
        <taxon>Rhabditida</taxon>
        <taxon>Rhabditina</taxon>
        <taxon>Rhabditomorpha</taxon>
        <taxon>Strongyloidea</taxon>
        <taxon>Ancylostomatidae</taxon>
        <taxon>Bunostominae</taxon>
        <taxon>Necator</taxon>
    </lineage>
</organism>
<keyword evidence="3" id="KW-1185">Reference proteome</keyword>
<evidence type="ECO:0000313" key="2">
    <source>
        <dbReference type="EMBL" id="KAK6731992.1"/>
    </source>
</evidence>
<dbReference type="EMBL" id="JAVFWL010000001">
    <property type="protein sequence ID" value="KAK6731992.1"/>
    <property type="molecule type" value="Genomic_DNA"/>
</dbReference>
<feature type="compositionally biased region" description="Polar residues" evidence="1">
    <location>
        <begin position="21"/>
        <end position="33"/>
    </location>
</feature>
<dbReference type="Proteomes" id="UP001303046">
    <property type="component" value="Unassembled WGS sequence"/>
</dbReference>
<accession>A0ABR1C089</accession>
<protein>
    <submittedName>
        <fullName evidence="2">Uncharacterized protein</fullName>
    </submittedName>
</protein>
<evidence type="ECO:0000313" key="3">
    <source>
        <dbReference type="Proteomes" id="UP001303046"/>
    </source>
</evidence>
<proteinExistence type="predicted"/>
<name>A0ABR1C089_NECAM</name>